<gene>
    <name evidence="1" type="ORF">LITE_LOCUS14037</name>
</gene>
<evidence type="ECO:0000313" key="2">
    <source>
        <dbReference type="Proteomes" id="UP001154282"/>
    </source>
</evidence>
<comment type="caution">
    <text evidence="1">The sequence shown here is derived from an EMBL/GenBank/DDBJ whole genome shotgun (WGS) entry which is preliminary data.</text>
</comment>
<accession>A0AAV0JFT2</accession>
<dbReference type="EMBL" id="CAMGYJ010000005">
    <property type="protein sequence ID" value="CAI0408616.1"/>
    <property type="molecule type" value="Genomic_DNA"/>
</dbReference>
<sequence>MFFTARSDPNRKY</sequence>
<proteinExistence type="predicted"/>
<name>A0AAV0JFT2_9ROSI</name>
<evidence type="ECO:0000313" key="1">
    <source>
        <dbReference type="EMBL" id="CAI0408616.1"/>
    </source>
</evidence>
<keyword evidence="2" id="KW-1185">Reference proteome</keyword>
<dbReference type="Proteomes" id="UP001154282">
    <property type="component" value="Unassembled WGS sequence"/>
</dbReference>
<organism evidence="1 2">
    <name type="scientific">Linum tenue</name>
    <dbReference type="NCBI Taxonomy" id="586396"/>
    <lineage>
        <taxon>Eukaryota</taxon>
        <taxon>Viridiplantae</taxon>
        <taxon>Streptophyta</taxon>
        <taxon>Embryophyta</taxon>
        <taxon>Tracheophyta</taxon>
        <taxon>Spermatophyta</taxon>
        <taxon>Magnoliopsida</taxon>
        <taxon>eudicotyledons</taxon>
        <taxon>Gunneridae</taxon>
        <taxon>Pentapetalae</taxon>
        <taxon>rosids</taxon>
        <taxon>fabids</taxon>
        <taxon>Malpighiales</taxon>
        <taxon>Linaceae</taxon>
        <taxon>Linum</taxon>
    </lineage>
</organism>
<protein>
    <submittedName>
        <fullName evidence="1">Uncharacterized protein</fullName>
    </submittedName>
</protein>
<reference evidence="1" key="1">
    <citation type="submission" date="2022-08" db="EMBL/GenBank/DDBJ databases">
        <authorList>
            <person name="Gutierrez-Valencia J."/>
        </authorList>
    </citation>
    <scope>NUCLEOTIDE SEQUENCE</scope>
</reference>